<dbReference type="PANTHER" id="PTHR12891:SF0">
    <property type="entry name" value="MMS19 NUCLEOTIDE EXCISION REPAIR PROTEIN HOMOLOG"/>
    <property type="match status" value="1"/>
</dbReference>
<dbReference type="GO" id="GO:0051604">
    <property type="term" value="P:protein maturation"/>
    <property type="evidence" value="ECO:0007669"/>
    <property type="project" value="UniProtKB-UniRule"/>
</dbReference>
<keyword evidence="5" id="KW-0206">Cytoskeleton</keyword>
<keyword evidence="4 5" id="KW-0539">Nucleus</keyword>
<dbReference type="Pfam" id="PF12460">
    <property type="entry name" value="MMS19_C"/>
    <property type="match status" value="1"/>
</dbReference>
<gene>
    <name evidence="9" type="primary">Mms19</name>
</gene>
<dbReference type="InterPro" id="IPR024687">
    <property type="entry name" value="MMS19_C"/>
</dbReference>
<dbReference type="CTD" id="64210"/>
<dbReference type="InterPro" id="IPR011989">
    <property type="entry name" value="ARM-like"/>
</dbReference>
<evidence type="ECO:0000259" key="7">
    <source>
        <dbReference type="Pfam" id="PF14500"/>
    </source>
</evidence>
<dbReference type="GO" id="GO:0005819">
    <property type="term" value="C:spindle"/>
    <property type="evidence" value="ECO:0007669"/>
    <property type="project" value="UniProtKB-SubCell"/>
</dbReference>
<keyword evidence="5" id="KW-0227">DNA damage</keyword>
<evidence type="ECO:0000256" key="1">
    <source>
        <dbReference type="ARBA" id="ARBA00004123"/>
    </source>
</evidence>
<dbReference type="SUPFAM" id="SSF48371">
    <property type="entry name" value="ARM repeat"/>
    <property type="match status" value="1"/>
</dbReference>
<organism evidence="8 9">
    <name type="scientific">Fopius arisanus</name>
    <dbReference type="NCBI Taxonomy" id="64838"/>
    <lineage>
        <taxon>Eukaryota</taxon>
        <taxon>Metazoa</taxon>
        <taxon>Ecdysozoa</taxon>
        <taxon>Arthropoda</taxon>
        <taxon>Hexapoda</taxon>
        <taxon>Insecta</taxon>
        <taxon>Pterygota</taxon>
        <taxon>Neoptera</taxon>
        <taxon>Endopterygota</taxon>
        <taxon>Hymenoptera</taxon>
        <taxon>Apocrita</taxon>
        <taxon>Ichneumonoidea</taxon>
        <taxon>Braconidae</taxon>
        <taxon>Opiinae</taxon>
        <taxon>Fopius</taxon>
    </lineage>
</organism>
<dbReference type="Proteomes" id="UP000694866">
    <property type="component" value="Unplaced"/>
</dbReference>
<comment type="subcellular location">
    <subcellularLocation>
        <location evidence="5">Cytoplasm</location>
        <location evidence="5">Cytoskeleton</location>
        <location evidence="5">Spindle</location>
    </subcellularLocation>
    <subcellularLocation>
        <location evidence="1 5">Nucleus</location>
    </subcellularLocation>
</comment>
<sequence length="960" mass="107124">MAPTRNTIIVERLSSAFSDDNKGDLSQVCDSISSEILRREITLCEVVEQLGELLTSTDISVRANGVLSLSTIIQKLPQDFLNPQEVQLLTSFYCDRLKDHHSIIPSVILGILAIVQMTNLPGDAPGKLFHTLTQNVRCQSELSDDRRNIYLILQSLLNTRIDDLKALGPDFVYGVISSMDGESHPRNLSLLFNILPKFMEEFSLGHLTEEMFEVISCYFPLDYTSDWKEGRNILREELANGLERCLVALPEFAEFCIPLLIGKLDSSLKVAKLDSLSLLSASSSKFGVEGLKDYLDDLWMLMRRDLMSGSDQAVREMGLKAITDVVGALAQDPVITEKFVGKIITDTKSSLCDVQLSLFWPAEKVLEAVAKGGKEACIQVLRAVIPLCLGQYSTKTSTDDKIILLETLNSFIAISGSHGFRISDVPELSWTDVPNLYLNELNEGKNSIKSKSLRGLALQVSSLSESHRQTLYDKLCGEIDAGSQEIESACHSTLSIYGRKHPQEVLQLLQARLKVDVSIPIAVLESRLAALSSVVKIPDFEAHVLPSVLEVAVAGDLKAASAALTCLLRLLEDETGGFDIHYYLEHQCKAVERLVESVEGRTGERMRLVSNICCSIVRRLSPEAQRIVVERHFETLRSRIAEDIILLEGIITPQAPEIAGTIGIGLLEQLFEISLKGPDEETRLSACRLISILVNKVREDCTLGRYLNIFRESLTQILEEENRAEEKRAAVILHTWLTKSLLVKGSRESQNFLDYQLNMLKNETVGAFVGEQFRVLVERGESTLTVENQCTVKIFYKQRIFQNIIQQNSVFEGAARENYLIALSHLVEEIPVELMALNLSKIVPPLIESLSMESSQLLLSTLNTLGQLLKSKEEIFAEYIDSFIPKCLKLSAHPKMLIRIAALNCLHSYCSYPTPIILMCRNDVIDKLSEALDDKKRLVRKIAVKTRTRWYLVGAPGGPD</sequence>
<proteinExistence type="inferred from homology"/>
<evidence type="ECO:0000256" key="2">
    <source>
        <dbReference type="ARBA" id="ARBA00009340"/>
    </source>
</evidence>
<evidence type="ECO:0000313" key="9">
    <source>
        <dbReference type="RefSeq" id="XP_011297077.1"/>
    </source>
</evidence>
<dbReference type="GO" id="GO:0097361">
    <property type="term" value="C:cytosolic [4Fe-4S] assembly targeting complex"/>
    <property type="evidence" value="ECO:0007669"/>
    <property type="project" value="UniProtKB-UniRule"/>
</dbReference>
<comment type="subunit">
    <text evidence="5">Component of the CIA complex.</text>
</comment>
<dbReference type="RefSeq" id="XP_011297077.1">
    <property type="nucleotide sequence ID" value="XM_011298775.1"/>
</dbReference>
<dbReference type="AlphaFoldDB" id="A0A9R1STX6"/>
<evidence type="ECO:0000259" key="6">
    <source>
        <dbReference type="Pfam" id="PF12460"/>
    </source>
</evidence>
<dbReference type="KEGG" id="fas:105262901"/>
<keyword evidence="5" id="KW-0963">Cytoplasm</keyword>
<reference evidence="9" key="1">
    <citation type="submission" date="2025-08" db="UniProtKB">
        <authorList>
            <consortium name="RefSeq"/>
        </authorList>
    </citation>
    <scope>IDENTIFICATION</scope>
    <source>
        <strain evidence="9">USDA-PBARC FA_bdor</strain>
        <tissue evidence="9">Whole organism</tissue>
    </source>
</reference>
<accession>A0A9R1STX6</accession>
<dbReference type="GeneID" id="105262901"/>
<name>A0A9R1STX6_9HYME</name>
<dbReference type="GO" id="GO:0016226">
    <property type="term" value="P:iron-sulfur cluster assembly"/>
    <property type="evidence" value="ECO:0007669"/>
    <property type="project" value="UniProtKB-UniRule"/>
</dbReference>
<comment type="similarity">
    <text evidence="2 5">Belongs to the MET18/MMS19 family.</text>
</comment>
<feature type="domain" description="MMS19 N-terminal" evidence="7">
    <location>
        <begin position="47"/>
        <end position="307"/>
    </location>
</feature>
<dbReference type="OrthoDB" id="342900at2759"/>
<dbReference type="GO" id="GO:0005634">
    <property type="term" value="C:nucleus"/>
    <property type="evidence" value="ECO:0007669"/>
    <property type="project" value="UniProtKB-SubCell"/>
</dbReference>
<keyword evidence="3" id="KW-0677">Repeat</keyword>
<feature type="domain" description="MMS19 C-terminal" evidence="6">
    <location>
        <begin position="553"/>
        <end position="908"/>
    </location>
</feature>
<dbReference type="InterPro" id="IPR029240">
    <property type="entry name" value="MMS19_N"/>
</dbReference>
<dbReference type="InterPro" id="IPR016024">
    <property type="entry name" value="ARM-type_fold"/>
</dbReference>
<dbReference type="Gene3D" id="1.25.10.10">
    <property type="entry name" value="Leucine-rich Repeat Variant"/>
    <property type="match status" value="2"/>
</dbReference>
<keyword evidence="8" id="KW-1185">Reference proteome</keyword>
<keyword evidence="5" id="KW-0234">DNA repair</keyword>
<evidence type="ECO:0000313" key="8">
    <source>
        <dbReference type="Proteomes" id="UP000694866"/>
    </source>
</evidence>
<evidence type="ECO:0000256" key="3">
    <source>
        <dbReference type="ARBA" id="ARBA00022737"/>
    </source>
</evidence>
<comment type="function">
    <text evidence="5">Key component of the cytosolic iron-sulfur protein assembly (CIA) complex, a multiprotein complex that mediates the incorporation of iron-sulfur cluster into apoproteins specifically involved in DNA metabolism and genomic integrity. In the CIA complex, MMS19 acts as an adapter between early-acting CIA components and a subset of cellular target iron-sulfur proteins.</text>
</comment>
<dbReference type="GO" id="GO:0006281">
    <property type="term" value="P:DNA repair"/>
    <property type="evidence" value="ECO:0007669"/>
    <property type="project" value="UniProtKB-UniRule"/>
</dbReference>
<evidence type="ECO:0000256" key="4">
    <source>
        <dbReference type="ARBA" id="ARBA00023242"/>
    </source>
</evidence>
<dbReference type="InterPro" id="IPR039920">
    <property type="entry name" value="MMS19"/>
</dbReference>
<evidence type="ECO:0000256" key="5">
    <source>
        <dbReference type="RuleBase" id="RU367072"/>
    </source>
</evidence>
<dbReference type="Pfam" id="PF14500">
    <property type="entry name" value="MMS19_N"/>
    <property type="match status" value="1"/>
</dbReference>
<protein>
    <recommendedName>
        <fullName evidence="5">MMS19 nucleotide excision repair protein</fullName>
    </recommendedName>
</protein>
<dbReference type="PANTHER" id="PTHR12891">
    <property type="entry name" value="DNA REPAIR/TRANSCRIPTION PROTEIN MET18/MMS19"/>
    <property type="match status" value="1"/>
</dbReference>